<keyword evidence="16" id="KW-1185">Reference proteome</keyword>
<keyword evidence="7 11" id="KW-0694">RNA-binding</keyword>
<dbReference type="CDD" id="cd01998">
    <property type="entry name" value="MnmA_TRMU-like"/>
    <property type="match status" value="1"/>
</dbReference>
<dbReference type="Gene3D" id="3.40.50.620">
    <property type="entry name" value="HUPs"/>
    <property type="match status" value="1"/>
</dbReference>
<dbReference type="EC" id="2.8.1.13" evidence="11"/>
<evidence type="ECO:0000256" key="6">
    <source>
        <dbReference type="ARBA" id="ARBA00022840"/>
    </source>
</evidence>
<reference evidence="15 16" key="1">
    <citation type="submission" date="2018-05" db="EMBL/GenBank/DDBJ databases">
        <title>Genomic Encyclopedia of Type Strains, Phase IV (KMG-IV): sequencing the most valuable type-strain genomes for metagenomic binning, comparative biology and taxonomic classification.</title>
        <authorList>
            <person name="Goeker M."/>
        </authorList>
    </citation>
    <scope>NUCLEOTIDE SEQUENCE [LARGE SCALE GENOMIC DNA]</scope>
    <source>
        <strain evidence="15 16">JC118</strain>
    </source>
</reference>
<keyword evidence="8" id="KW-1015">Disulfide bond</keyword>
<evidence type="ECO:0000259" key="12">
    <source>
        <dbReference type="Pfam" id="PF20258"/>
    </source>
</evidence>
<dbReference type="InterPro" id="IPR004506">
    <property type="entry name" value="MnmA-like"/>
</dbReference>
<evidence type="ECO:0000256" key="8">
    <source>
        <dbReference type="ARBA" id="ARBA00023157"/>
    </source>
</evidence>
<dbReference type="NCBIfam" id="TIGR00420">
    <property type="entry name" value="trmU"/>
    <property type="match status" value="1"/>
</dbReference>
<keyword evidence="2 11" id="KW-0820">tRNA-binding</keyword>
<sequence>MGKKVLLGLSGGVDSAVAAVILKEQGYDVTCAFMRNWDALANNDILGNPTIQDDVCPQEADYMDAKRVADRLGLELLRVDFVKEYWDNVFTQFLDEYKKGRTPNPDILCNKYVKFDAFFKFAMEQGFDLVATGHYARVSNEGETKLLRGSDENKDQTYFLCQVPVHALAKTLFPIGDLAKPEVRRIADEWELAVAKKKDSTGICFIGERNFKQFLQNYLPAKPGIIVDINSLAQVGSHEGVLYYTIGQRRGMGIGGDHGPYFVVGKDVEKNILYVANGDENEWLLSDSCLVSGVNWFAKDKPQGELQCSAKFRYRQKDNEVTIRFIDDTTVFVKCDPAVKAVTCGQEAVFYQGECCLGGGVIDEVFYHGEALASRLEKRLANGR</sequence>
<keyword evidence="3 11" id="KW-0808">Transferase</keyword>
<protein>
    <recommendedName>
        <fullName evidence="11">tRNA-specific 2-thiouridylase MnmA</fullName>
        <ecNumber evidence="11">2.8.1.13</ecNumber>
    </recommendedName>
</protein>
<feature type="domain" description="tRNA-specific 2-thiouridylase MnmA-like central" evidence="13">
    <location>
        <begin position="212"/>
        <end position="276"/>
    </location>
</feature>
<feature type="active site" description="Cysteine persulfide intermediate" evidence="11">
    <location>
        <position position="204"/>
    </location>
</feature>
<comment type="subcellular location">
    <subcellularLocation>
        <location evidence="11">Cytoplasm</location>
    </subcellularLocation>
</comment>
<dbReference type="Gene3D" id="2.30.30.280">
    <property type="entry name" value="Adenine nucleotide alpha hydrolases-like domains"/>
    <property type="match status" value="1"/>
</dbReference>
<dbReference type="PANTHER" id="PTHR11933:SF5">
    <property type="entry name" value="MITOCHONDRIAL TRNA-SPECIFIC 2-THIOURIDYLASE 1"/>
    <property type="match status" value="1"/>
</dbReference>
<dbReference type="InterPro" id="IPR014729">
    <property type="entry name" value="Rossmann-like_a/b/a_fold"/>
</dbReference>
<feature type="region of interest" description="Interaction with tRNA" evidence="11">
    <location>
        <begin position="313"/>
        <end position="314"/>
    </location>
</feature>
<dbReference type="Pfam" id="PF20259">
    <property type="entry name" value="tRNA_Me_trans_M"/>
    <property type="match status" value="1"/>
</dbReference>
<dbReference type="FunFam" id="2.40.30.10:FF:000023">
    <property type="entry name" value="tRNA-specific 2-thiouridylase MnmA"/>
    <property type="match status" value="1"/>
</dbReference>
<feature type="site" description="Interaction with tRNA" evidence="11">
    <location>
        <position position="346"/>
    </location>
</feature>
<name>A0A318KGK2_9FIRM</name>
<accession>A0A318KGK2</accession>
<dbReference type="HAMAP" id="MF_00144">
    <property type="entry name" value="tRNA_thiouridyl_MnmA"/>
    <property type="match status" value="1"/>
</dbReference>
<comment type="function">
    <text evidence="10 11">Catalyzes the 2-thiolation of uridine at the wobble position (U34) of tRNA, leading to the formation of s(2)U34.</text>
</comment>
<dbReference type="OrthoDB" id="9800696at2"/>
<feature type="domain" description="tRNA-specific 2-thiouridylase MnmA-like C-terminal" evidence="12">
    <location>
        <begin position="287"/>
        <end position="362"/>
    </location>
</feature>
<dbReference type="GO" id="GO:0000049">
    <property type="term" value="F:tRNA binding"/>
    <property type="evidence" value="ECO:0007669"/>
    <property type="project" value="UniProtKB-KW"/>
</dbReference>
<dbReference type="AlphaFoldDB" id="A0A318KGK2"/>
<evidence type="ECO:0000256" key="4">
    <source>
        <dbReference type="ARBA" id="ARBA00022694"/>
    </source>
</evidence>
<gene>
    <name evidence="11 14" type="primary">mnmA</name>
    <name evidence="15" type="ORF">DES51_113137</name>
    <name evidence="14" type="ORF">MQE39_08085</name>
</gene>
<dbReference type="InterPro" id="IPR046885">
    <property type="entry name" value="MnmA-like_C"/>
</dbReference>
<evidence type="ECO:0000256" key="2">
    <source>
        <dbReference type="ARBA" id="ARBA00022555"/>
    </source>
</evidence>
<evidence type="ECO:0000256" key="9">
    <source>
        <dbReference type="ARBA" id="ARBA00051542"/>
    </source>
</evidence>
<evidence type="ECO:0000256" key="5">
    <source>
        <dbReference type="ARBA" id="ARBA00022741"/>
    </source>
</evidence>
<feature type="region of interest" description="Interaction with target base in tRNA" evidence="11">
    <location>
        <begin position="104"/>
        <end position="106"/>
    </location>
</feature>
<dbReference type="GeneID" id="94439183"/>
<reference evidence="14" key="2">
    <citation type="submission" date="2022-03" db="EMBL/GenBank/DDBJ databases">
        <title>First case of bacteraemia caused by Dielma fastidiosa in a patient hospitalised with diverticulitis.</title>
        <authorList>
            <person name="Forman-Ankjaer B."/>
            <person name="Hvid-Jensen F."/>
            <person name="Kobel C.M."/>
            <person name="Greve T."/>
        </authorList>
    </citation>
    <scope>NUCLEOTIDE SEQUENCE</scope>
    <source>
        <strain evidence="14">AUH_DF_2021</strain>
    </source>
</reference>
<dbReference type="SUPFAM" id="SSF52402">
    <property type="entry name" value="Adenine nucleotide alpha hydrolases-like"/>
    <property type="match status" value="1"/>
</dbReference>
<dbReference type="InterPro" id="IPR023382">
    <property type="entry name" value="MnmA-like_central_sf"/>
</dbReference>
<dbReference type="EMBL" id="JALDAW010000011">
    <property type="protein sequence ID" value="MDY5168074.1"/>
    <property type="molecule type" value="Genomic_DNA"/>
</dbReference>
<feature type="site" description="Interaction with tRNA" evidence="11">
    <location>
        <position position="134"/>
    </location>
</feature>
<dbReference type="STRING" id="1034346.GCA_000313565_03446"/>
<feature type="region of interest" description="Interaction with tRNA" evidence="11">
    <location>
        <begin position="154"/>
        <end position="156"/>
    </location>
</feature>
<dbReference type="NCBIfam" id="NF001138">
    <property type="entry name" value="PRK00143.1"/>
    <property type="match status" value="1"/>
</dbReference>
<feature type="binding site" evidence="11">
    <location>
        <begin position="8"/>
        <end position="15"/>
    </location>
    <ligand>
        <name>ATP</name>
        <dbReference type="ChEBI" id="CHEBI:30616"/>
    </ligand>
</feature>
<keyword evidence="6 11" id="KW-0067">ATP-binding</keyword>
<dbReference type="PANTHER" id="PTHR11933">
    <property type="entry name" value="TRNA 5-METHYLAMINOMETHYL-2-THIOURIDYLATE -METHYLTRANSFERASE"/>
    <property type="match status" value="1"/>
</dbReference>
<feature type="active site" description="Nucleophile" evidence="11">
    <location>
        <position position="109"/>
    </location>
</feature>
<dbReference type="Proteomes" id="UP001276902">
    <property type="component" value="Unassembled WGS sequence"/>
</dbReference>
<evidence type="ECO:0000313" key="14">
    <source>
        <dbReference type="EMBL" id="MDY5168074.1"/>
    </source>
</evidence>
<keyword evidence="5 11" id="KW-0547">Nucleotide-binding</keyword>
<comment type="caution">
    <text evidence="11">Lacks conserved residue(s) required for the propagation of feature annotation.</text>
</comment>
<dbReference type="InterPro" id="IPR046884">
    <property type="entry name" value="MnmA-like_central"/>
</dbReference>
<comment type="similarity">
    <text evidence="11">Belongs to the MnmA/TRMU family.</text>
</comment>
<dbReference type="GO" id="GO:0005737">
    <property type="term" value="C:cytoplasm"/>
    <property type="evidence" value="ECO:0007669"/>
    <property type="project" value="UniProtKB-SubCell"/>
</dbReference>
<dbReference type="GO" id="GO:0103016">
    <property type="term" value="F:tRNA-uridine 2-sulfurtransferase activity"/>
    <property type="evidence" value="ECO:0007669"/>
    <property type="project" value="UniProtKB-EC"/>
</dbReference>
<evidence type="ECO:0000259" key="13">
    <source>
        <dbReference type="Pfam" id="PF20259"/>
    </source>
</evidence>
<dbReference type="RefSeq" id="WP_026881070.1">
    <property type="nucleotide sequence ID" value="NZ_BAABZA010000001.1"/>
</dbReference>
<dbReference type="GO" id="GO:0005524">
    <property type="term" value="F:ATP binding"/>
    <property type="evidence" value="ECO:0007669"/>
    <property type="project" value="UniProtKB-KW"/>
</dbReference>
<feature type="binding site" evidence="11">
    <location>
        <position position="34"/>
    </location>
    <ligand>
        <name>ATP</name>
        <dbReference type="ChEBI" id="CHEBI:30616"/>
    </ligand>
</feature>
<evidence type="ECO:0000313" key="15">
    <source>
        <dbReference type="EMBL" id="PXX76941.1"/>
    </source>
</evidence>
<dbReference type="GO" id="GO:0002143">
    <property type="term" value="P:tRNA wobble position uridine thiolation"/>
    <property type="evidence" value="ECO:0007669"/>
    <property type="project" value="TreeGrafter"/>
</dbReference>
<keyword evidence="1 11" id="KW-0963">Cytoplasm</keyword>
<feature type="binding site" evidence="11">
    <location>
        <position position="133"/>
    </location>
    <ligand>
        <name>ATP</name>
        <dbReference type="ChEBI" id="CHEBI:30616"/>
    </ligand>
</feature>
<dbReference type="Gene3D" id="2.40.30.10">
    <property type="entry name" value="Translation factors"/>
    <property type="match status" value="1"/>
</dbReference>
<keyword evidence="4 11" id="KW-0819">tRNA processing</keyword>
<proteinExistence type="inferred from homology"/>
<comment type="caution">
    <text evidence="15">The sequence shown here is derived from an EMBL/GenBank/DDBJ whole genome shotgun (WGS) entry which is preliminary data.</text>
</comment>
<evidence type="ECO:0000256" key="7">
    <source>
        <dbReference type="ARBA" id="ARBA00022884"/>
    </source>
</evidence>
<evidence type="ECO:0000256" key="1">
    <source>
        <dbReference type="ARBA" id="ARBA00022490"/>
    </source>
</evidence>
<organism evidence="15 16">
    <name type="scientific">Dielma fastidiosa</name>
    <dbReference type="NCBI Taxonomy" id="1034346"/>
    <lineage>
        <taxon>Bacteria</taxon>
        <taxon>Bacillati</taxon>
        <taxon>Bacillota</taxon>
        <taxon>Erysipelotrichia</taxon>
        <taxon>Erysipelotrichales</taxon>
        <taxon>Erysipelotrichaceae</taxon>
        <taxon>Dielma</taxon>
    </lineage>
</organism>
<evidence type="ECO:0000256" key="11">
    <source>
        <dbReference type="HAMAP-Rule" id="MF_00144"/>
    </source>
</evidence>
<dbReference type="FunFam" id="2.30.30.280:FF:000001">
    <property type="entry name" value="tRNA-specific 2-thiouridylase MnmA"/>
    <property type="match status" value="1"/>
</dbReference>
<dbReference type="Pfam" id="PF20258">
    <property type="entry name" value="tRNA_Me_trans_C"/>
    <property type="match status" value="1"/>
</dbReference>
<evidence type="ECO:0000256" key="10">
    <source>
        <dbReference type="ARBA" id="ARBA00056575"/>
    </source>
</evidence>
<dbReference type="Pfam" id="PF03054">
    <property type="entry name" value="tRNA_Me_trans"/>
    <property type="match status" value="1"/>
</dbReference>
<evidence type="ECO:0000313" key="16">
    <source>
        <dbReference type="Proteomes" id="UP000247612"/>
    </source>
</evidence>
<dbReference type="EMBL" id="QJKH01000013">
    <property type="protein sequence ID" value="PXX76941.1"/>
    <property type="molecule type" value="Genomic_DNA"/>
</dbReference>
<dbReference type="FunFam" id="3.40.50.620:FF:000115">
    <property type="entry name" value="tRNA-specific 2-thiouridylase MnmA"/>
    <property type="match status" value="1"/>
</dbReference>
<dbReference type="Proteomes" id="UP000247612">
    <property type="component" value="Unassembled WGS sequence"/>
</dbReference>
<comment type="catalytic activity">
    <reaction evidence="9 11">
        <text>S-sulfanyl-L-cysteinyl-[protein] + uridine(34) in tRNA + AH2 + ATP = 2-thiouridine(34) in tRNA + L-cysteinyl-[protein] + A + AMP + diphosphate + H(+)</text>
        <dbReference type="Rhea" id="RHEA:47032"/>
        <dbReference type="Rhea" id="RHEA-COMP:10131"/>
        <dbReference type="Rhea" id="RHEA-COMP:11726"/>
        <dbReference type="Rhea" id="RHEA-COMP:11727"/>
        <dbReference type="Rhea" id="RHEA-COMP:11728"/>
        <dbReference type="ChEBI" id="CHEBI:13193"/>
        <dbReference type="ChEBI" id="CHEBI:15378"/>
        <dbReference type="ChEBI" id="CHEBI:17499"/>
        <dbReference type="ChEBI" id="CHEBI:29950"/>
        <dbReference type="ChEBI" id="CHEBI:30616"/>
        <dbReference type="ChEBI" id="CHEBI:33019"/>
        <dbReference type="ChEBI" id="CHEBI:61963"/>
        <dbReference type="ChEBI" id="CHEBI:65315"/>
        <dbReference type="ChEBI" id="CHEBI:87170"/>
        <dbReference type="ChEBI" id="CHEBI:456215"/>
        <dbReference type="EC" id="2.8.1.13"/>
    </reaction>
</comment>
<evidence type="ECO:0000256" key="3">
    <source>
        <dbReference type="ARBA" id="ARBA00022679"/>
    </source>
</evidence>